<dbReference type="SUPFAM" id="SSF53756">
    <property type="entry name" value="UDP-Glycosyltransferase/glycogen phosphorylase"/>
    <property type="match status" value="1"/>
</dbReference>
<accession>A0ABN2XSM9</accession>
<evidence type="ECO:0008006" key="4">
    <source>
        <dbReference type="Google" id="ProtNLM"/>
    </source>
</evidence>
<keyword evidence="3" id="KW-1185">Reference proteome</keyword>
<gene>
    <name evidence="2" type="ORF">GCM10009802_16130</name>
</gene>
<reference evidence="2 3" key="1">
    <citation type="journal article" date="2019" name="Int. J. Syst. Evol. Microbiol.">
        <title>The Global Catalogue of Microorganisms (GCM) 10K type strain sequencing project: providing services to taxonomists for standard genome sequencing and annotation.</title>
        <authorList>
            <consortium name="The Broad Institute Genomics Platform"/>
            <consortium name="The Broad Institute Genome Sequencing Center for Infectious Disease"/>
            <person name="Wu L."/>
            <person name="Ma J."/>
        </authorList>
    </citation>
    <scope>NUCLEOTIDE SEQUENCE [LARGE SCALE GENOMIC DNA]</scope>
    <source>
        <strain evidence="2 3">JCM 15481</strain>
    </source>
</reference>
<sequence>MGWDTLRGSGRRSPVAGRRSPDAGRRAPVFGLTPEWLLDADGRPVADALVLSHPEQVERLRESCPEAAGTAVLAGDPCFDRMLAARGHRHRFRRALGVRRGQRLVVVSATWNPEGLFGDGGAGDVLTALLPRLTGELPADEYRVAAVLHPNIWQGHGPGQVRAWLDGARRGGLALVDPLGAWRQALVAADAVIGDHGAVTYYAAALGVPVALAAAPVEHVDPRAPLAGFLAESPRLDPFAPLPAQLDTLLAGHRPQPGPARFTTSLPGESAGRLRTLFYEFLGLPEPDRPALLEPLPLPAYEPVARSAPMRVLTRLRDGAVVLRRWADPAYEPAGDGAVHTAVPEDTRDPGRLDLADVILRHGAPDDPRFGSPAAWCAETLRRYAHCALAAYVTGPGDCTVRTRGGDALALTAAPGAADADPAAYASAVHAWVAAGRTADALAGHGLTVRTGTSEHRVAVTRLTG</sequence>
<proteinExistence type="predicted"/>
<protein>
    <recommendedName>
        <fullName evidence="4">Translation initiation factor 2</fullName>
    </recommendedName>
</protein>
<evidence type="ECO:0000256" key="1">
    <source>
        <dbReference type="SAM" id="MobiDB-lite"/>
    </source>
</evidence>
<dbReference type="EMBL" id="BAAAPF010000029">
    <property type="protein sequence ID" value="GAA2115927.1"/>
    <property type="molecule type" value="Genomic_DNA"/>
</dbReference>
<feature type="region of interest" description="Disordered" evidence="1">
    <location>
        <begin position="1"/>
        <end position="26"/>
    </location>
</feature>
<evidence type="ECO:0000313" key="2">
    <source>
        <dbReference type="EMBL" id="GAA2115927.1"/>
    </source>
</evidence>
<name>A0ABN2XSM9_9ACTN</name>
<comment type="caution">
    <text evidence="2">The sequence shown here is derived from an EMBL/GenBank/DDBJ whole genome shotgun (WGS) entry which is preliminary data.</text>
</comment>
<dbReference type="Proteomes" id="UP001500443">
    <property type="component" value="Unassembled WGS sequence"/>
</dbReference>
<organism evidence="2 3">
    <name type="scientific">Streptomyces synnematoformans</name>
    <dbReference type="NCBI Taxonomy" id="415721"/>
    <lineage>
        <taxon>Bacteria</taxon>
        <taxon>Bacillati</taxon>
        <taxon>Actinomycetota</taxon>
        <taxon>Actinomycetes</taxon>
        <taxon>Kitasatosporales</taxon>
        <taxon>Streptomycetaceae</taxon>
        <taxon>Streptomyces</taxon>
    </lineage>
</organism>
<evidence type="ECO:0000313" key="3">
    <source>
        <dbReference type="Proteomes" id="UP001500443"/>
    </source>
</evidence>